<dbReference type="EMBL" id="BARS01005168">
    <property type="protein sequence ID" value="GAF69273.1"/>
    <property type="molecule type" value="Genomic_DNA"/>
</dbReference>
<reference evidence="1" key="1">
    <citation type="journal article" date="2014" name="Front. Microbiol.">
        <title>High frequency of phylogenetically diverse reductive dehalogenase-homologous genes in deep subseafloor sedimentary metagenomes.</title>
        <authorList>
            <person name="Kawai M."/>
            <person name="Futagami T."/>
            <person name="Toyoda A."/>
            <person name="Takaki Y."/>
            <person name="Nishi S."/>
            <person name="Hori S."/>
            <person name="Arai W."/>
            <person name="Tsubouchi T."/>
            <person name="Morono Y."/>
            <person name="Uchiyama I."/>
            <person name="Ito T."/>
            <person name="Fujiyama A."/>
            <person name="Inagaki F."/>
            <person name="Takami H."/>
        </authorList>
    </citation>
    <scope>NUCLEOTIDE SEQUENCE</scope>
    <source>
        <strain evidence="1">Expedition CK06-06</strain>
    </source>
</reference>
<sequence length="84" mass="9585">VQVIPEKLAPVKTESGSMTVEMVWDARILDMRDPGLLDWVLRLAPAEYVKALEKVLKVALRDGVREGIPGVEFFERAETKHRKR</sequence>
<accession>X0RKF5</accession>
<gene>
    <name evidence="1" type="ORF">S01H1_10118</name>
</gene>
<comment type="caution">
    <text evidence="1">The sequence shown here is derived from an EMBL/GenBank/DDBJ whole genome shotgun (WGS) entry which is preliminary data.</text>
</comment>
<evidence type="ECO:0000313" key="1">
    <source>
        <dbReference type="EMBL" id="GAF69273.1"/>
    </source>
</evidence>
<proteinExistence type="predicted"/>
<organism evidence="1">
    <name type="scientific">marine sediment metagenome</name>
    <dbReference type="NCBI Taxonomy" id="412755"/>
    <lineage>
        <taxon>unclassified sequences</taxon>
        <taxon>metagenomes</taxon>
        <taxon>ecological metagenomes</taxon>
    </lineage>
</organism>
<dbReference type="AlphaFoldDB" id="X0RKF5"/>
<name>X0RKF5_9ZZZZ</name>
<protein>
    <submittedName>
        <fullName evidence="1">Uncharacterized protein</fullName>
    </submittedName>
</protein>
<feature type="non-terminal residue" evidence="1">
    <location>
        <position position="1"/>
    </location>
</feature>